<dbReference type="PANTHER" id="PTHR44129">
    <property type="entry name" value="WD REPEAT-CONTAINING PROTEIN POP1"/>
    <property type="match status" value="1"/>
</dbReference>
<dbReference type="PROSITE" id="PS50294">
    <property type="entry name" value="WD_REPEATS_REGION"/>
    <property type="match status" value="1"/>
</dbReference>
<evidence type="ECO:0000313" key="4">
    <source>
        <dbReference type="EMBL" id="KAF8671652.1"/>
    </source>
</evidence>
<dbReference type="InterPro" id="IPR015943">
    <property type="entry name" value="WD40/YVTN_repeat-like_dom_sf"/>
</dbReference>
<dbReference type="SMART" id="SM00320">
    <property type="entry name" value="WD40"/>
    <property type="match status" value="2"/>
</dbReference>
<comment type="caution">
    <text evidence="4">The sequence shown here is derived from an EMBL/GenBank/DDBJ whole genome shotgun (WGS) entry which is preliminary data.</text>
</comment>
<evidence type="ECO:0000256" key="1">
    <source>
        <dbReference type="ARBA" id="ARBA00022574"/>
    </source>
</evidence>
<dbReference type="InterPro" id="IPR050349">
    <property type="entry name" value="WD_LIS1/nudF_dynein_reg"/>
</dbReference>
<keyword evidence="1 3" id="KW-0853">WD repeat</keyword>
<dbReference type="InterPro" id="IPR019775">
    <property type="entry name" value="WD40_repeat_CS"/>
</dbReference>
<dbReference type="SUPFAM" id="SSF50978">
    <property type="entry name" value="WD40 repeat-like"/>
    <property type="match status" value="1"/>
</dbReference>
<dbReference type="InterPro" id="IPR001680">
    <property type="entry name" value="WD40_rpt"/>
</dbReference>
<name>A0A8H7H0D7_9AGAM</name>
<keyword evidence="2" id="KW-0677">Repeat</keyword>
<evidence type="ECO:0000256" key="3">
    <source>
        <dbReference type="PROSITE-ProRule" id="PRU00221"/>
    </source>
</evidence>
<accession>A0A8H7H0D7</accession>
<dbReference type="InterPro" id="IPR036322">
    <property type="entry name" value="WD40_repeat_dom_sf"/>
</dbReference>
<dbReference type="PROSITE" id="PS00678">
    <property type="entry name" value="WD_REPEATS_1"/>
    <property type="match status" value="1"/>
</dbReference>
<dbReference type="AlphaFoldDB" id="A0A8H7H0D7"/>
<dbReference type="EMBL" id="JACYCC010000217">
    <property type="protein sequence ID" value="KAF8671652.1"/>
    <property type="molecule type" value="Genomic_DNA"/>
</dbReference>
<evidence type="ECO:0000313" key="5">
    <source>
        <dbReference type="Proteomes" id="UP000650582"/>
    </source>
</evidence>
<organism evidence="4 5">
    <name type="scientific">Rhizoctonia solani</name>
    <dbReference type="NCBI Taxonomy" id="456999"/>
    <lineage>
        <taxon>Eukaryota</taxon>
        <taxon>Fungi</taxon>
        <taxon>Dikarya</taxon>
        <taxon>Basidiomycota</taxon>
        <taxon>Agaricomycotina</taxon>
        <taxon>Agaricomycetes</taxon>
        <taxon>Cantharellales</taxon>
        <taxon>Ceratobasidiaceae</taxon>
        <taxon>Rhizoctonia</taxon>
    </lineage>
</organism>
<feature type="repeat" description="WD" evidence="3">
    <location>
        <begin position="16"/>
        <end position="57"/>
    </location>
</feature>
<dbReference type="PROSITE" id="PS50082">
    <property type="entry name" value="WD_REPEATS_2"/>
    <property type="match status" value="1"/>
</dbReference>
<gene>
    <name evidence="4" type="ORF">RHS04_08212</name>
</gene>
<dbReference type="Gene3D" id="2.130.10.10">
    <property type="entry name" value="YVTN repeat-like/Quinoprotein amine dehydrogenase"/>
    <property type="match status" value="1"/>
</dbReference>
<reference evidence="4" key="1">
    <citation type="submission" date="2020-09" db="EMBL/GenBank/DDBJ databases">
        <title>Comparative genome analyses of four rice-infecting Rhizoctonia solani isolates reveal extensive enrichment of homogalacturonan modification genes.</title>
        <authorList>
            <person name="Lee D.-Y."/>
            <person name="Jeon J."/>
            <person name="Kim K.-T."/>
            <person name="Cheong K."/>
            <person name="Song H."/>
            <person name="Choi G."/>
            <person name="Ko J."/>
            <person name="Opiyo S.O."/>
            <person name="Zuo S."/>
            <person name="Madhav S."/>
            <person name="Lee Y.-H."/>
            <person name="Wang G.-L."/>
        </authorList>
    </citation>
    <scope>NUCLEOTIDE SEQUENCE</scope>
    <source>
        <strain evidence="4">AG1-IA YN-7</strain>
    </source>
</reference>
<evidence type="ECO:0008006" key="6">
    <source>
        <dbReference type="Google" id="ProtNLM"/>
    </source>
</evidence>
<sequence>MRVWRISDGSLAAGPFIGHTESIWSVTYLPDGTRVISGSNDKTVRVWNVRGGEALPVFSEDTLLKITSLGFSSGGIHVLAGSDNSGMQVWGVSDGTPQPVSSNMQLSSRTTCATSPGGLYTAQTNKYKKLSQIVRTEDGAHIIVGFDDGTILGISLLTGQTAFQLCSARDDWVDLIAQWLDLSLLASVNDNDFDSSRSLRIWNPYAPILDFQFPAHSTLSSAPGQTLPDVYNQCHINRDGWLVNGRNDLLFWLPSEIADAGLSPFVSVIITRSGTLQVPKQTLAVGQEWGKCYVQG</sequence>
<dbReference type="Proteomes" id="UP000650582">
    <property type="component" value="Unassembled WGS sequence"/>
</dbReference>
<evidence type="ECO:0000256" key="2">
    <source>
        <dbReference type="ARBA" id="ARBA00022737"/>
    </source>
</evidence>
<dbReference type="Pfam" id="PF00400">
    <property type="entry name" value="WD40"/>
    <property type="match status" value="1"/>
</dbReference>
<proteinExistence type="predicted"/>
<protein>
    <recommendedName>
        <fullName evidence="6">Vegetative incompatibility protein HET-E-1 [Podospora anserina]</fullName>
    </recommendedName>
</protein>